<dbReference type="AlphaFoldDB" id="A0A4R5LBU7"/>
<dbReference type="SMART" id="SM00448">
    <property type="entry name" value="REC"/>
    <property type="match status" value="1"/>
</dbReference>
<dbReference type="GO" id="GO:0006355">
    <property type="term" value="P:regulation of DNA-templated transcription"/>
    <property type="evidence" value="ECO:0007669"/>
    <property type="project" value="InterPro"/>
</dbReference>
<dbReference type="InterPro" id="IPR000792">
    <property type="entry name" value="Tscrpt_reg_LuxR_C"/>
</dbReference>
<protein>
    <submittedName>
        <fullName evidence="7">Response regulator transcription factor</fullName>
    </submittedName>
</protein>
<keyword evidence="1" id="KW-0805">Transcription regulation</keyword>
<dbReference type="GO" id="GO:0000160">
    <property type="term" value="P:phosphorelay signal transduction system"/>
    <property type="evidence" value="ECO:0007669"/>
    <property type="project" value="InterPro"/>
</dbReference>
<evidence type="ECO:0000256" key="1">
    <source>
        <dbReference type="ARBA" id="ARBA00023015"/>
    </source>
</evidence>
<dbReference type="InterPro" id="IPR001789">
    <property type="entry name" value="Sig_transdc_resp-reg_receiver"/>
</dbReference>
<evidence type="ECO:0000259" key="5">
    <source>
        <dbReference type="PROSITE" id="PS50043"/>
    </source>
</evidence>
<dbReference type="PANTHER" id="PTHR44688:SF16">
    <property type="entry name" value="DNA-BINDING TRANSCRIPTIONAL ACTIVATOR DEVR_DOSR"/>
    <property type="match status" value="1"/>
</dbReference>
<dbReference type="Gene3D" id="3.40.50.2300">
    <property type="match status" value="1"/>
</dbReference>
<dbReference type="CDD" id="cd06170">
    <property type="entry name" value="LuxR_C_like"/>
    <property type="match status" value="1"/>
</dbReference>
<gene>
    <name evidence="7" type="ORF">E1N52_19985</name>
</gene>
<dbReference type="PRINTS" id="PR00038">
    <property type="entry name" value="HTHLUXR"/>
</dbReference>
<comment type="caution">
    <text evidence="7">The sequence shown here is derived from an EMBL/GenBank/DDBJ whole genome shotgun (WGS) entry which is preliminary data.</text>
</comment>
<dbReference type="EMBL" id="SMOD01000014">
    <property type="protein sequence ID" value="TDG06607.1"/>
    <property type="molecule type" value="Genomic_DNA"/>
</dbReference>
<keyword evidence="3" id="KW-0804">Transcription</keyword>
<dbReference type="Pfam" id="PF00196">
    <property type="entry name" value="GerE"/>
    <property type="match status" value="1"/>
</dbReference>
<dbReference type="PROSITE" id="PS50110">
    <property type="entry name" value="RESPONSE_REGULATORY"/>
    <property type="match status" value="1"/>
</dbReference>
<organism evidence="7 8">
    <name type="scientific">Paraburkholderia guartelaensis</name>
    <dbReference type="NCBI Taxonomy" id="2546446"/>
    <lineage>
        <taxon>Bacteria</taxon>
        <taxon>Pseudomonadati</taxon>
        <taxon>Pseudomonadota</taxon>
        <taxon>Betaproteobacteria</taxon>
        <taxon>Burkholderiales</taxon>
        <taxon>Burkholderiaceae</taxon>
        <taxon>Paraburkholderia</taxon>
    </lineage>
</organism>
<dbReference type="PANTHER" id="PTHR44688">
    <property type="entry name" value="DNA-BINDING TRANSCRIPTIONAL ACTIVATOR DEVR_DOSR"/>
    <property type="match status" value="1"/>
</dbReference>
<evidence type="ECO:0000313" key="7">
    <source>
        <dbReference type="EMBL" id="TDG06607.1"/>
    </source>
</evidence>
<evidence type="ECO:0000256" key="3">
    <source>
        <dbReference type="ARBA" id="ARBA00023163"/>
    </source>
</evidence>
<dbReference type="SUPFAM" id="SSF52172">
    <property type="entry name" value="CheY-like"/>
    <property type="match status" value="1"/>
</dbReference>
<feature type="domain" description="HTH luxR-type" evidence="5">
    <location>
        <begin position="151"/>
        <end position="216"/>
    </location>
</feature>
<evidence type="ECO:0000256" key="4">
    <source>
        <dbReference type="PROSITE-ProRule" id="PRU00169"/>
    </source>
</evidence>
<dbReference type="InterPro" id="IPR011006">
    <property type="entry name" value="CheY-like_superfamily"/>
</dbReference>
<dbReference type="Pfam" id="PF00072">
    <property type="entry name" value="Response_reg"/>
    <property type="match status" value="1"/>
</dbReference>
<reference evidence="7 8" key="1">
    <citation type="submission" date="2019-03" db="EMBL/GenBank/DDBJ databases">
        <title>Paraburkholderia sp. isolated from native Mimosa gymnas in Guartela State Park, Brazil.</title>
        <authorList>
            <person name="Paulitsch F."/>
            <person name="Hungria M."/>
            <person name="Delamuta J.R.M."/>
            <person name="Ribeiro R.A."/>
            <person name="Dall'Agnol R."/>
            <person name="Silva J.S.B."/>
        </authorList>
    </citation>
    <scope>NUCLEOTIDE SEQUENCE [LARGE SCALE GENOMIC DNA]</scope>
    <source>
        <strain evidence="7 8">CNPSo 3008</strain>
    </source>
</reference>
<comment type="caution">
    <text evidence="4">Lacks conserved residue(s) required for the propagation of feature annotation.</text>
</comment>
<dbReference type="SMART" id="SM00421">
    <property type="entry name" value="HTH_LUXR"/>
    <property type="match status" value="1"/>
</dbReference>
<evidence type="ECO:0000259" key="6">
    <source>
        <dbReference type="PROSITE" id="PS50110"/>
    </source>
</evidence>
<dbReference type="PROSITE" id="PS50043">
    <property type="entry name" value="HTH_LUXR_2"/>
    <property type="match status" value="1"/>
</dbReference>
<dbReference type="CDD" id="cd17537">
    <property type="entry name" value="REC_FixJ"/>
    <property type="match status" value="1"/>
</dbReference>
<dbReference type="GO" id="GO:0003677">
    <property type="term" value="F:DNA binding"/>
    <property type="evidence" value="ECO:0007669"/>
    <property type="project" value="UniProtKB-KW"/>
</dbReference>
<sequence>MARAYPVERELESPPASATPEVFVVDDDLSVRKSLDAMIRCAGYKPKTFACAYDFLGHPPTRGPNCLVLEVCLPDLSGLELQNLIASERTGMPIIFITGNGDVPTTVRAMKAGAIEFLTKPFDDQVMLDAILYAIERSRAALSEEAEMKAIHERYAALSQREREVMALVVTGLMNKQVGGELGICEITVKVHRRHVMRKMNAGSLAELISMAARLHPCRVRAAGATSR</sequence>
<dbReference type="OrthoDB" id="9802186at2"/>
<evidence type="ECO:0000313" key="8">
    <source>
        <dbReference type="Proteomes" id="UP000295606"/>
    </source>
</evidence>
<feature type="domain" description="Response regulatory" evidence="6">
    <location>
        <begin position="21"/>
        <end position="135"/>
    </location>
</feature>
<accession>A0A4R5LBU7</accession>
<dbReference type="RefSeq" id="WP_133184458.1">
    <property type="nucleotide sequence ID" value="NZ_SMOD01000014.1"/>
</dbReference>
<name>A0A4R5LBU7_9BURK</name>
<dbReference type="PROSITE" id="PS00622">
    <property type="entry name" value="HTH_LUXR_1"/>
    <property type="match status" value="1"/>
</dbReference>
<proteinExistence type="predicted"/>
<dbReference type="Gene3D" id="1.10.10.10">
    <property type="entry name" value="Winged helix-like DNA-binding domain superfamily/Winged helix DNA-binding domain"/>
    <property type="match status" value="1"/>
</dbReference>
<dbReference type="InterPro" id="IPR036388">
    <property type="entry name" value="WH-like_DNA-bd_sf"/>
</dbReference>
<dbReference type="Proteomes" id="UP000295606">
    <property type="component" value="Unassembled WGS sequence"/>
</dbReference>
<keyword evidence="2" id="KW-0238">DNA-binding</keyword>
<evidence type="ECO:0000256" key="2">
    <source>
        <dbReference type="ARBA" id="ARBA00023125"/>
    </source>
</evidence>